<sequence>MACVFPASPKRSLRLNRGRNPCSSGCKVGLENHRSSASSLKMGRWVSTPPEDFITDTIPWLNSSTLSISINL</sequence>
<protein>
    <submittedName>
        <fullName evidence="1">Uncharacterized protein</fullName>
    </submittedName>
</protein>
<accession>A0ACB7RLE3</accession>
<name>A0ACB7RLE3_HYAAI</name>
<reference evidence="1" key="1">
    <citation type="submission" date="2020-05" db="EMBL/GenBank/DDBJ databases">
        <title>Large-scale comparative analyses of tick genomes elucidate their genetic diversity and vector capacities.</title>
        <authorList>
            <person name="Jia N."/>
            <person name="Wang J."/>
            <person name="Shi W."/>
            <person name="Du L."/>
            <person name="Sun Y."/>
            <person name="Zhan W."/>
            <person name="Jiang J."/>
            <person name="Wang Q."/>
            <person name="Zhang B."/>
            <person name="Ji P."/>
            <person name="Sakyi L.B."/>
            <person name="Cui X."/>
            <person name="Yuan T."/>
            <person name="Jiang B."/>
            <person name="Yang W."/>
            <person name="Lam T.T.-Y."/>
            <person name="Chang Q."/>
            <person name="Ding S."/>
            <person name="Wang X."/>
            <person name="Zhu J."/>
            <person name="Ruan X."/>
            <person name="Zhao L."/>
            <person name="Wei J."/>
            <person name="Que T."/>
            <person name="Du C."/>
            <person name="Cheng J."/>
            <person name="Dai P."/>
            <person name="Han X."/>
            <person name="Huang E."/>
            <person name="Gao Y."/>
            <person name="Liu J."/>
            <person name="Shao H."/>
            <person name="Ye R."/>
            <person name="Li L."/>
            <person name="Wei W."/>
            <person name="Wang X."/>
            <person name="Wang C."/>
            <person name="Yang T."/>
            <person name="Huo Q."/>
            <person name="Li W."/>
            <person name="Guo W."/>
            <person name="Chen H."/>
            <person name="Zhou L."/>
            <person name="Ni X."/>
            <person name="Tian J."/>
            <person name="Zhou Y."/>
            <person name="Sheng Y."/>
            <person name="Liu T."/>
            <person name="Pan Y."/>
            <person name="Xia L."/>
            <person name="Li J."/>
            <person name="Zhao F."/>
            <person name="Cao W."/>
        </authorList>
    </citation>
    <scope>NUCLEOTIDE SEQUENCE</scope>
    <source>
        <strain evidence="1">Hyas-2018</strain>
    </source>
</reference>
<keyword evidence="2" id="KW-1185">Reference proteome</keyword>
<comment type="caution">
    <text evidence="1">The sequence shown here is derived from an EMBL/GenBank/DDBJ whole genome shotgun (WGS) entry which is preliminary data.</text>
</comment>
<dbReference type="EMBL" id="CM023489">
    <property type="protein sequence ID" value="KAH6922491.1"/>
    <property type="molecule type" value="Genomic_DNA"/>
</dbReference>
<dbReference type="Proteomes" id="UP000821845">
    <property type="component" value="Chromosome 9"/>
</dbReference>
<evidence type="ECO:0000313" key="2">
    <source>
        <dbReference type="Proteomes" id="UP000821845"/>
    </source>
</evidence>
<gene>
    <name evidence="1" type="ORF">HPB50_014976</name>
</gene>
<proteinExistence type="predicted"/>
<evidence type="ECO:0000313" key="1">
    <source>
        <dbReference type="EMBL" id="KAH6922491.1"/>
    </source>
</evidence>
<organism evidence="1 2">
    <name type="scientific">Hyalomma asiaticum</name>
    <name type="common">Tick</name>
    <dbReference type="NCBI Taxonomy" id="266040"/>
    <lineage>
        <taxon>Eukaryota</taxon>
        <taxon>Metazoa</taxon>
        <taxon>Ecdysozoa</taxon>
        <taxon>Arthropoda</taxon>
        <taxon>Chelicerata</taxon>
        <taxon>Arachnida</taxon>
        <taxon>Acari</taxon>
        <taxon>Parasitiformes</taxon>
        <taxon>Ixodida</taxon>
        <taxon>Ixodoidea</taxon>
        <taxon>Ixodidae</taxon>
        <taxon>Hyalomminae</taxon>
        <taxon>Hyalomma</taxon>
    </lineage>
</organism>